<gene>
    <name evidence="2" type="ORF">NEOCIP111885_00708</name>
</gene>
<dbReference type="Proteomes" id="UP000789845">
    <property type="component" value="Unassembled WGS sequence"/>
</dbReference>
<accession>A0A9C7LA32</accession>
<protein>
    <submittedName>
        <fullName evidence="2">Uncharacterized protein</fullName>
    </submittedName>
</protein>
<evidence type="ECO:0000313" key="2">
    <source>
        <dbReference type="EMBL" id="CAG9607020.1"/>
    </source>
</evidence>
<evidence type="ECO:0000313" key="3">
    <source>
        <dbReference type="Proteomes" id="UP000789845"/>
    </source>
</evidence>
<organism evidence="2 3">
    <name type="scientific">Pseudoneobacillus rhizosphaerae</name>
    <dbReference type="NCBI Taxonomy" id="2880968"/>
    <lineage>
        <taxon>Bacteria</taxon>
        <taxon>Bacillati</taxon>
        <taxon>Bacillota</taxon>
        <taxon>Bacilli</taxon>
        <taxon>Bacillales</taxon>
        <taxon>Bacillaceae</taxon>
        <taxon>Pseudoneobacillus</taxon>
    </lineage>
</organism>
<evidence type="ECO:0000256" key="1">
    <source>
        <dbReference type="SAM" id="MobiDB-lite"/>
    </source>
</evidence>
<name>A0A9C7LA32_9BACI</name>
<feature type="region of interest" description="Disordered" evidence="1">
    <location>
        <begin position="36"/>
        <end position="56"/>
    </location>
</feature>
<dbReference type="RefSeq" id="WP_230495289.1">
    <property type="nucleotide sequence ID" value="NZ_CAKJTG010000003.1"/>
</dbReference>
<reference evidence="2" key="1">
    <citation type="submission" date="2021-10" db="EMBL/GenBank/DDBJ databases">
        <authorList>
            <person name="Criscuolo A."/>
        </authorList>
    </citation>
    <scope>NUCLEOTIDE SEQUENCE</scope>
    <source>
        <strain evidence="2">CIP111885</strain>
    </source>
</reference>
<proteinExistence type="predicted"/>
<keyword evidence="3" id="KW-1185">Reference proteome</keyword>
<comment type="caution">
    <text evidence="2">The sequence shown here is derived from an EMBL/GenBank/DDBJ whole genome shotgun (WGS) entry which is preliminary data.</text>
</comment>
<sequence>MEKDKLSLVKEQSNEAKDETNSGVLNVDVAELEMISSTIQPGGDPNISPTAGKPLI</sequence>
<feature type="region of interest" description="Disordered" evidence="1">
    <location>
        <begin position="1"/>
        <end position="22"/>
    </location>
</feature>
<dbReference type="AlphaFoldDB" id="A0A9C7LA32"/>
<dbReference type="EMBL" id="CAKJTG010000003">
    <property type="protein sequence ID" value="CAG9607020.1"/>
    <property type="molecule type" value="Genomic_DNA"/>
</dbReference>
<feature type="compositionally biased region" description="Basic and acidic residues" evidence="1">
    <location>
        <begin position="1"/>
        <end position="20"/>
    </location>
</feature>